<dbReference type="RefSeq" id="WP_126141866.1">
    <property type="nucleotide sequence ID" value="NZ_RXHU01000039.1"/>
</dbReference>
<protein>
    <submittedName>
        <fullName evidence="3">N-acetyltransferase</fullName>
    </submittedName>
</protein>
<evidence type="ECO:0000313" key="3">
    <source>
        <dbReference type="EMBL" id="RTE09090.1"/>
    </source>
</evidence>
<dbReference type="PROSITE" id="PS51186">
    <property type="entry name" value="GNAT"/>
    <property type="match status" value="1"/>
</dbReference>
<dbReference type="Gene3D" id="3.40.630.30">
    <property type="match status" value="2"/>
</dbReference>
<dbReference type="AlphaFoldDB" id="A0A430JDG6"/>
<proteinExistence type="predicted"/>
<accession>A0A430JDG6</accession>
<keyword evidence="4" id="KW-1185">Reference proteome</keyword>
<feature type="domain" description="N-acetyltransferase" evidence="2">
    <location>
        <begin position="168"/>
        <end position="238"/>
    </location>
</feature>
<dbReference type="InterPro" id="IPR016181">
    <property type="entry name" value="Acyl_CoA_acyltransferase"/>
</dbReference>
<comment type="caution">
    <text evidence="3">The sequence shown here is derived from an EMBL/GenBank/DDBJ whole genome shotgun (WGS) entry which is preliminary data.</text>
</comment>
<dbReference type="GO" id="GO:0016747">
    <property type="term" value="F:acyltransferase activity, transferring groups other than amino-acyl groups"/>
    <property type="evidence" value="ECO:0007669"/>
    <property type="project" value="InterPro"/>
</dbReference>
<dbReference type="SUPFAM" id="SSF55729">
    <property type="entry name" value="Acyl-CoA N-acyltransferases (Nat)"/>
    <property type="match status" value="2"/>
</dbReference>
<reference evidence="3 4" key="1">
    <citation type="submission" date="2018-12" db="EMBL/GenBank/DDBJ databases">
        <title>Bacillus ochoae sp. nov., Paenibacillus whitsoniae sp. nov., Paenibacillus spiritus sp. nov. Isolated from the Mars Exploration Rover during spacecraft assembly.</title>
        <authorList>
            <person name="Seuylemezian A."/>
            <person name="Vaishampayan P."/>
        </authorList>
    </citation>
    <scope>NUCLEOTIDE SEQUENCE [LARGE SCALE GENOMIC DNA]</scope>
    <source>
        <strain evidence="3 4">MER 54</strain>
    </source>
</reference>
<evidence type="ECO:0000259" key="2">
    <source>
        <dbReference type="PROSITE" id="PS51186"/>
    </source>
</evidence>
<dbReference type="OrthoDB" id="423921at2"/>
<dbReference type="InterPro" id="IPR000182">
    <property type="entry name" value="GNAT_dom"/>
</dbReference>
<evidence type="ECO:0000313" key="4">
    <source>
        <dbReference type="Proteomes" id="UP000276128"/>
    </source>
</evidence>
<evidence type="ECO:0000256" key="1">
    <source>
        <dbReference type="SAM" id="MobiDB-lite"/>
    </source>
</evidence>
<dbReference type="EMBL" id="RXHU01000039">
    <property type="protein sequence ID" value="RTE09090.1"/>
    <property type="molecule type" value="Genomic_DNA"/>
</dbReference>
<dbReference type="Proteomes" id="UP000276128">
    <property type="component" value="Unassembled WGS sequence"/>
</dbReference>
<sequence length="240" mass="26354">MCRQIPSLPWRLVPLTDTHCQELCAWRYPEPYHQYNWPDWAAMLAEQREFADPDIRADQYCGAVDEDGGLVGFAQFFPMAGVTRLGLGLRPDLCGQGRRGGVREAGGVSRRDKACTGEKTAVEVAGDTPSDGPDDGEAPSCSQDAVNLGRRAEPHEPSGNCAVRDGLGTGFVRLLVAEALRRAPHPSHEVDLEVFVWNERAIRAYERAGFTITDTYDKWTPEGGEPVHCMVYTGPRPPSG</sequence>
<feature type="region of interest" description="Disordered" evidence="1">
    <location>
        <begin position="100"/>
        <end position="143"/>
    </location>
</feature>
<name>A0A430JDG6_9BACL</name>
<organism evidence="3 4">
    <name type="scientific">Paenibacillus whitsoniae</name>
    <dbReference type="NCBI Taxonomy" id="2496558"/>
    <lineage>
        <taxon>Bacteria</taxon>
        <taxon>Bacillati</taxon>
        <taxon>Bacillota</taxon>
        <taxon>Bacilli</taxon>
        <taxon>Bacillales</taxon>
        <taxon>Paenibacillaceae</taxon>
        <taxon>Paenibacillus</taxon>
    </lineage>
</organism>
<gene>
    <name evidence="3" type="ORF">EJQ19_14060</name>
</gene>
<keyword evidence="3" id="KW-0808">Transferase</keyword>